<name>A0A2G9G749_9LAMI</name>
<accession>A0A2G9G749</accession>
<feature type="compositionally biased region" description="Basic residues" evidence="1">
    <location>
        <begin position="465"/>
        <end position="474"/>
    </location>
</feature>
<keyword evidence="3" id="KW-1185">Reference proteome</keyword>
<comment type="caution">
    <text evidence="2">The sequence shown here is derived from an EMBL/GenBank/DDBJ whole genome shotgun (WGS) entry which is preliminary data.</text>
</comment>
<organism evidence="2 3">
    <name type="scientific">Handroanthus impetiginosus</name>
    <dbReference type="NCBI Taxonomy" id="429701"/>
    <lineage>
        <taxon>Eukaryota</taxon>
        <taxon>Viridiplantae</taxon>
        <taxon>Streptophyta</taxon>
        <taxon>Embryophyta</taxon>
        <taxon>Tracheophyta</taxon>
        <taxon>Spermatophyta</taxon>
        <taxon>Magnoliopsida</taxon>
        <taxon>eudicotyledons</taxon>
        <taxon>Gunneridae</taxon>
        <taxon>Pentapetalae</taxon>
        <taxon>asterids</taxon>
        <taxon>lamiids</taxon>
        <taxon>Lamiales</taxon>
        <taxon>Bignoniaceae</taxon>
        <taxon>Crescentiina</taxon>
        <taxon>Tabebuia alliance</taxon>
        <taxon>Handroanthus</taxon>
    </lineage>
</organism>
<feature type="compositionally biased region" description="Acidic residues" evidence="1">
    <location>
        <begin position="436"/>
        <end position="447"/>
    </location>
</feature>
<feature type="region of interest" description="Disordered" evidence="1">
    <location>
        <begin position="261"/>
        <end position="296"/>
    </location>
</feature>
<feature type="compositionally biased region" description="Polar residues" evidence="1">
    <location>
        <begin position="820"/>
        <end position="835"/>
    </location>
</feature>
<dbReference type="Proteomes" id="UP000231279">
    <property type="component" value="Unassembled WGS sequence"/>
</dbReference>
<feature type="compositionally biased region" description="Acidic residues" evidence="1">
    <location>
        <begin position="372"/>
        <end position="394"/>
    </location>
</feature>
<feature type="compositionally biased region" description="Polar residues" evidence="1">
    <location>
        <begin position="794"/>
        <end position="812"/>
    </location>
</feature>
<feature type="compositionally biased region" description="Basic residues" evidence="1">
    <location>
        <begin position="353"/>
        <end position="362"/>
    </location>
</feature>
<feature type="region of interest" description="Disordered" evidence="1">
    <location>
        <begin position="109"/>
        <end position="158"/>
    </location>
</feature>
<feature type="region of interest" description="Disordered" evidence="1">
    <location>
        <begin position="712"/>
        <end position="731"/>
    </location>
</feature>
<dbReference type="EMBL" id="NKXS01006564">
    <property type="protein sequence ID" value="PIN01134.1"/>
    <property type="molecule type" value="Genomic_DNA"/>
</dbReference>
<sequence>MDSKAILDYALFQLTPTRTRCDLVVFSGKISEKVASGLVEPFAAHLKYAKDQISKGGYSITLRPPSNGDDASWFTKATFQRFVRFVSTPEILERIIRIEHEILQIESSIQSSEIPNTEETGHPGEGKLSVADENLKKSSKSLKLTSDEEDHGAERRENSKIRLQRLMDTRKALLQKEQAMAYARAVVAGYEIDTIDDLICFGDTFGASRLRVACIDFKELYKKKHSDDQWRDELAAVQACSVPDFSYMGTSGIMLTGENIPLVRSGSSEPTSDSTATPTNSDKSKENNFPGPEQMSNIQQQMPWMNQIPPYMYNFQGPIQQMPPYQGYPFPGMQPYYPGHMGWSPSGGIVPSKNRKSSRRKDKSLNANGTDASEEDEQDESVESETATESDEENEHEKKPSLKGQKHIKKNKRKTSKTVLIRNINYITSQRHNGEDNESEDSSGDDEASIREGIDNAIASLEKHTHSKAHKKIGKQGSNTQNGSNGYAEEDFRNDINANISGGNANNAWGAFENLLMNHEESTNNELPKHRQDSMDEHFVMKNSNGGISHKTSDGLDFESEKTKMQHLTIDDSVLAIQRGLENGGKTHMVDFTNGDNVHPNMKKIVSEEENAMFTQQFKESRTLPDFSAELSTIKNMKAEDWFIVNSSGGSEIPEVKQLEFANQERDYVKNEITKGTVVVDDSFIVESRSTFDENYVSHWRTDISMDAYIDAPSHQEHGSPTVSGSNVSKSLEPDDLCMVLVRESQESSASWTPEMDYQVEISFSEAVKTNGDAVKEPVVNGKNANGKKAAGPTTKNLVRSNSKTLASSLSKSRQDPISKTKKTSPASRLMTQKSKLQKEEEDRKRMEELLIQRQKRIAERTAASAKKLPVGSKSAPSKLELKKLSQPKPIGKFVE</sequence>
<dbReference type="AlphaFoldDB" id="A0A2G9G749"/>
<feature type="region of interest" description="Disordered" evidence="1">
    <location>
        <begin position="861"/>
        <end position="896"/>
    </location>
</feature>
<feature type="compositionally biased region" description="Polar residues" evidence="1">
    <location>
        <begin position="476"/>
        <end position="485"/>
    </location>
</feature>
<evidence type="ECO:0000313" key="3">
    <source>
        <dbReference type="Proteomes" id="UP000231279"/>
    </source>
</evidence>
<feature type="region of interest" description="Disordered" evidence="1">
    <location>
        <begin position="347"/>
        <end position="448"/>
    </location>
</feature>
<protein>
    <recommendedName>
        <fullName evidence="4">COP1-interacting protein 7</fullName>
    </recommendedName>
</protein>
<gene>
    <name evidence="2" type="ORF">CDL12_26357</name>
</gene>
<feature type="compositionally biased region" description="Polar residues" evidence="1">
    <location>
        <begin position="265"/>
        <end position="281"/>
    </location>
</feature>
<dbReference type="PANTHER" id="PTHR31008">
    <property type="entry name" value="COP1-INTERACTING PROTEIN-RELATED"/>
    <property type="match status" value="1"/>
</dbReference>
<dbReference type="PANTHER" id="PTHR31008:SF0">
    <property type="entry name" value="CSL1"/>
    <property type="match status" value="1"/>
</dbReference>
<feature type="region of interest" description="Disordered" evidence="1">
    <location>
        <begin position="775"/>
        <end position="845"/>
    </location>
</feature>
<feature type="compositionally biased region" description="Polar residues" evidence="1">
    <location>
        <begin position="719"/>
        <end position="730"/>
    </location>
</feature>
<dbReference type="OrthoDB" id="1749136at2759"/>
<dbReference type="STRING" id="429701.A0A2G9G749"/>
<feature type="compositionally biased region" description="Low complexity" evidence="1">
    <location>
        <begin position="781"/>
        <end position="792"/>
    </location>
</feature>
<evidence type="ECO:0008006" key="4">
    <source>
        <dbReference type="Google" id="ProtNLM"/>
    </source>
</evidence>
<proteinExistence type="predicted"/>
<evidence type="ECO:0000313" key="2">
    <source>
        <dbReference type="EMBL" id="PIN01134.1"/>
    </source>
</evidence>
<feature type="region of interest" description="Disordered" evidence="1">
    <location>
        <begin position="465"/>
        <end position="489"/>
    </location>
</feature>
<reference evidence="3" key="1">
    <citation type="journal article" date="2018" name="Gigascience">
        <title>Genome assembly of the Pink Ipe (Handroanthus impetiginosus, Bignoniaceae), a highly valued, ecologically keystone Neotropical timber forest tree.</title>
        <authorList>
            <person name="Silva-Junior O.B."/>
            <person name="Grattapaglia D."/>
            <person name="Novaes E."/>
            <person name="Collevatti R.G."/>
        </authorList>
    </citation>
    <scope>NUCLEOTIDE SEQUENCE [LARGE SCALE GENOMIC DNA]</scope>
    <source>
        <strain evidence="3">cv. UFG-1</strain>
    </source>
</reference>
<feature type="compositionally biased region" description="Basic residues" evidence="1">
    <location>
        <begin position="404"/>
        <end position="416"/>
    </location>
</feature>
<evidence type="ECO:0000256" key="1">
    <source>
        <dbReference type="SAM" id="MobiDB-lite"/>
    </source>
</evidence>